<evidence type="ECO:0000256" key="3">
    <source>
        <dbReference type="SAM" id="MobiDB-lite"/>
    </source>
</evidence>
<dbReference type="Gene3D" id="1.25.10.10">
    <property type="entry name" value="Leucine-rich Repeat Variant"/>
    <property type="match status" value="2"/>
</dbReference>
<proteinExistence type="predicted"/>
<dbReference type="Gene3D" id="1.25.40.20">
    <property type="entry name" value="Ankyrin repeat-containing domain"/>
    <property type="match status" value="4"/>
</dbReference>
<keyword evidence="7" id="KW-1185">Reference proteome</keyword>
<dbReference type="InterPro" id="IPR011009">
    <property type="entry name" value="Kinase-like_dom_sf"/>
</dbReference>
<feature type="repeat" description="ANK" evidence="1">
    <location>
        <begin position="3475"/>
        <end position="3507"/>
    </location>
</feature>
<dbReference type="PROSITE" id="PS50088">
    <property type="entry name" value="ANK_REPEAT"/>
    <property type="match status" value="10"/>
</dbReference>
<feature type="compositionally biased region" description="Basic and acidic residues" evidence="3">
    <location>
        <begin position="2163"/>
        <end position="2177"/>
    </location>
</feature>
<feature type="repeat" description="ANK" evidence="1">
    <location>
        <begin position="3542"/>
        <end position="3574"/>
    </location>
</feature>
<dbReference type="SUPFAM" id="SSF48371">
    <property type="entry name" value="ARM repeat"/>
    <property type="match status" value="1"/>
</dbReference>
<feature type="region of interest" description="Disordered" evidence="3">
    <location>
        <begin position="1062"/>
        <end position="1085"/>
    </location>
</feature>
<evidence type="ECO:0000256" key="1">
    <source>
        <dbReference type="PROSITE-ProRule" id="PRU00023"/>
    </source>
</evidence>
<evidence type="ECO:0000313" key="7">
    <source>
        <dbReference type="Proteomes" id="UP001314229"/>
    </source>
</evidence>
<dbReference type="GO" id="GO:0005813">
    <property type="term" value="C:centrosome"/>
    <property type="evidence" value="ECO:0007669"/>
    <property type="project" value="TreeGrafter"/>
</dbReference>
<reference evidence="6 7" key="1">
    <citation type="submission" date="2024-01" db="EMBL/GenBank/DDBJ databases">
        <authorList>
            <person name="Alioto T."/>
            <person name="Alioto T."/>
            <person name="Gomez Garrido J."/>
        </authorList>
    </citation>
    <scope>NUCLEOTIDE SEQUENCE [LARGE SCALE GENOMIC DNA]</scope>
</reference>
<dbReference type="InterPro" id="IPR016024">
    <property type="entry name" value="ARM-type_fold"/>
</dbReference>
<feature type="compositionally biased region" description="Basic and acidic residues" evidence="3">
    <location>
        <begin position="1188"/>
        <end position="1203"/>
    </location>
</feature>
<dbReference type="SUPFAM" id="SSF48452">
    <property type="entry name" value="TPR-like"/>
    <property type="match status" value="1"/>
</dbReference>
<keyword evidence="2" id="KW-0802">TPR repeat</keyword>
<feature type="domain" description="Protein kinase" evidence="5">
    <location>
        <begin position="2865"/>
        <end position="3128"/>
    </location>
</feature>
<evidence type="ECO:0000256" key="2">
    <source>
        <dbReference type="PROSITE-ProRule" id="PRU00339"/>
    </source>
</evidence>
<feature type="compositionally biased region" description="Basic and acidic residues" evidence="3">
    <location>
        <begin position="1556"/>
        <end position="1566"/>
    </location>
</feature>
<dbReference type="InterPro" id="IPR002110">
    <property type="entry name" value="Ankyrin_rpt"/>
</dbReference>
<dbReference type="GO" id="GO:0007288">
    <property type="term" value="P:sperm axoneme assembly"/>
    <property type="evidence" value="ECO:0007669"/>
    <property type="project" value="TreeGrafter"/>
</dbReference>
<dbReference type="Pfam" id="PF13637">
    <property type="entry name" value="Ank_4"/>
    <property type="match status" value="1"/>
</dbReference>
<dbReference type="InterPro" id="IPR042235">
    <property type="entry name" value="ZP-C_dom"/>
</dbReference>
<protein>
    <submittedName>
        <fullName evidence="6">Uncharacterized protein LOC121898295 isoform X1</fullName>
    </submittedName>
</protein>
<dbReference type="SMART" id="SM00220">
    <property type="entry name" value="S_TKc"/>
    <property type="match status" value="1"/>
</dbReference>
<dbReference type="Pfam" id="PF00100">
    <property type="entry name" value="Zona_pellucida"/>
    <property type="match status" value="1"/>
</dbReference>
<feature type="repeat" description="ANK" evidence="1">
    <location>
        <begin position="3274"/>
        <end position="3306"/>
    </location>
</feature>
<dbReference type="GO" id="GO:0070286">
    <property type="term" value="P:axonemal dynein complex assembly"/>
    <property type="evidence" value="ECO:0007669"/>
    <property type="project" value="TreeGrafter"/>
</dbReference>
<name>A0AAV1PD00_SCOSC</name>
<dbReference type="InterPro" id="IPR000719">
    <property type="entry name" value="Prot_kinase_dom"/>
</dbReference>
<keyword evidence="4" id="KW-0472">Membrane</keyword>
<dbReference type="GO" id="GO:0005524">
    <property type="term" value="F:ATP binding"/>
    <property type="evidence" value="ECO:0007669"/>
    <property type="project" value="InterPro"/>
</dbReference>
<dbReference type="SUPFAM" id="SSF56112">
    <property type="entry name" value="Protein kinase-like (PK-like)"/>
    <property type="match status" value="1"/>
</dbReference>
<dbReference type="Pfam" id="PF12796">
    <property type="entry name" value="Ank_2"/>
    <property type="match status" value="3"/>
</dbReference>
<dbReference type="Pfam" id="PF13857">
    <property type="entry name" value="Ank_5"/>
    <property type="match status" value="1"/>
</dbReference>
<dbReference type="Gene3D" id="2.60.40.4100">
    <property type="entry name" value="Zona pellucida, ZP-C domain"/>
    <property type="match status" value="1"/>
</dbReference>
<feature type="compositionally biased region" description="Low complexity" evidence="3">
    <location>
        <begin position="969"/>
        <end position="978"/>
    </location>
</feature>
<gene>
    <name evidence="6" type="ORF">FSCOSCO3_A029012</name>
</gene>
<feature type="repeat" description="ANK" evidence="1">
    <location>
        <begin position="3509"/>
        <end position="3541"/>
    </location>
</feature>
<keyword evidence="4" id="KW-0812">Transmembrane</keyword>
<feature type="region of interest" description="Disordered" evidence="3">
    <location>
        <begin position="2264"/>
        <end position="2329"/>
    </location>
</feature>
<feature type="compositionally biased region" description="Polar residues" evidence="3">
    <location>
        <begin position="1165"/>
        <end position="1187"/>
    </location>
</feature>
<dbReference type="SMART" id="SM00248">
    <property type="entry name" value="ANK"/>
    <property type="match status" value="11"/>
</dbReference>
<organism evidence="6 7">
    <name type="scientific">Scomber scombrus</name>
    <name type="common">Atlantic mackerel</name>
    <name type="synonym">Scomber vernalis</name>
    <dbReference type="NCBI Taxonomy" id="13677"/>
    <lineage>
        <taxon>Eukaryota</taxon>
        <taxon>Metazoa</taxon>
        <taxon>Chordata</taxon>
        <taxon>Craniata</taxon>
        <taxon>Vertebrata</taxon>
        <taxon>Euteleostomi</taxon>
        <taxon>Actinopterygii</taxon>
        <taxon>Neopterygii</taxon>
        <taxon>Teleostei</taxon>
        <taxon>Neoteleostei</taxon>
        <taxon>Acanthomorphata</taxon>
        <taxon>Pelagiaria</taxon>
        <taxon>Scombriformes</taxon>
        <taxon>Scombridae</taxon>
        <taxon>Scomber</taxon>
    </lineage>
</organism>
<feature type="repeat" description="ANK" evidence="1">
    <location>
        <begin position="3307"/>
        <end position="3330"/>
    </location>
</feature>
<feature type="region of interest" description="Disordered" evidence="3">
    <location>
        <begin position="959"/>
        <end position="978"/>
    </location>
</feature>
<feature type="repeat" description="ANK" evidence="1">
    <location>
        <begin position="3241"/>
        <end position="3273"/>
    </location>
</feature>
<feature type="region of interest" description="Disordered" evidence="3">
    <location>
        <begin position="1421"/>
        <end position="1566"/>
    </location>
</feature>
<dbReference type="PROSITE" id="PS50297">
    <property type="entry name" value="ANK_REP_REGION"/>
    <property type="match status" value="10"/>
</dbReference>
<feature type="region of interest" description="Disordered" evidence="3">
    <location>
        <begin position="1824"/>
        <end position="1886"/>
    </location>
</feature>
<feature type="repeat" description="ANK" evidence="1">
    <location>
        <begin position="3409"/>
        <end position="3441"/>
    </location>
</feature>
<feature type="compositionally biased region" description="Basic and acidic residues" evidence="3">
    <location>
        <begin position="1062"/>
        <end position="1077"/>
    </location>
</feature>
<keyword evidence="1" id="KW-0040">ANK repeat</keyword>
<dbReference type="InterPro" id="IPR019734">
    <property type="entry name" value="TPR_rpt"/>
</dbReference>
<feature type="repeat" description="ANK" evidence="1">
    <location>
        <begin position="3442"/>
        <end position="3474"/>
    </location>
</feature>
<dbReference type="GO" id="GO:0004672">
    <property type="term" value="F:protein kinase activity"/>
    <property type="evidence" value="ECO:0007669"/>
    <property type="project" value="InterPro"/>
</dbReference>
<feature type="repeat" description="TPR" evidence="2">
    <location>
        <begin position="169"/>
        <end position="202"/>
    </location>
</feature>
<accession>A0AAV1PD00</accession>
<dbReference type="PROSITE" id="PS50005">
    <property type="entry name" value="TPR"/>
    <property type="match status" value="1"/>
</dbReference>
<feature type="region of interest" description="Disordered" evidence="3">
    <location>
        <begin position="1165"/>
        <end position="1204"/>
    </location>
</feature>
<feature type="compositionally biased region" description="Basic and acidic residues" evidence="3">
    <location>
        <begin position="1482"/>
        <end position="1524"/>
    </location>
</feature>
<dbReference type="InterPro" id="IPR011989">
    <property type="entry name" value="ARM-like"/>
</dbReference>
<keyword evidence="4" id="KW-1133">Transmembrane helix</keyword>
<dbReference type="PROSITE" id="PS50011">
    <property type="entry name" value="PROTEIN_KINASE_DOM"/>
    <property type="match status" value="1"/>
</dbReference>
<feature type="region of interest" description="Disordered" evidence="3">
    <location>
        <begin position="2163"/>
        <end position="2182"/>
    </location>
</feature>
<feature type="compositionally biased region" description="Basic and acidic residues" evidence="3">
    <location>
        <begin position="1532"/>
        <end position="1546"/>
    </location>
</feature>
<dbReference type="InterPro" id="IPR055355">
    <property type="entry name" value="ZP-C"/>
</dbReference>
<dbReference type="SUPFAM" id="SSF48403">
    <property type="entry name" value="Ankyrin repeat"/>
    <property type="match status" value="1"/>
</dbReference>
<dbReference type="Proteomes" id="UP001314229">
    <property type="component" value="Unassembled WGS sequence"/>
</dbReference>
<evidence type="ECO:0000256" key="4">
    <source>
        <dbReference type="SAM" id="Phobius"/>
    </source>
</evidence>
<feature type="compositionally biased region" description="Basic and acidic residues" evidence="3">
    <location>
        <begin position="1441"/>
        <end position="1470"/>
    </location>
</feature>
<dbReference type="SMART" id="SM00028">
    <property type="entry name" value="TPR"/>
    <property type="match status" value="3"/>
</dbReference>
<dbReference type="InterPro" id="IPR001245">
    <property type="entry name" value="Ser-Thr/Tyr_kinase_cat_dom"/>
</dbReference>
<dbReference type="Gene3D" id="1.10.510.10">
    <property type="entry name" value="Transferase(Phosphotransferase) domain 1"/>
    <property type="match status" value="1"/>
</dbReference>
<dbReference type="PANTHER" id="PTHR46540:SF1">
    <property type="entry name" value="TETRATRICOPEPTIDE REPEAT PROTEIN 12"/>
    <property type="match status" value="1"/>
</dbReference>
<dbReference type="Pfam" id="PF07714">
    <property type="entry name" value="PK_Tyr_Ser-Thr"/>
    <property type="match status" value="1"/>
</dbReference>
<sequence>MDKLEDLENFLKNIDKISELVSDMNSADVEVQQKAVEKADCYLAALDEPCRTKVNKTAINTNPPLQTPLGPQSESPENFMKIMERDADDRRKKRIAKEQKATAFKDKGNEAFAQEDYEMAVKYYSEGLAELRDMQHLYTNRAQAYIKLEKYKEAINDCEWALKCNERCLKAYLHMGKAYLALKNYNESRNCFEKIMEIEPGKEKMVKEYLTRVNLVEEKESQEMNARQEFEKGEGKAITVPQLLEKLSRRRQMPLYYCGGLAILSQVVTDCTGQTLFRLNNGFSIISDNDTVRSCLLQKTKDPHRQDLCLSVLKLWRLICCGNDENQKMLMTCPVFRQSVVYLVTSEHVSARKECLELLCLYSKMPHGRHLALDTLNVHMLVGNLMACVSKPEQQQEYTAVKILENFEAENKFRIKLRNGTDAVIEPFTATLRNISKSNQHILPSLISAIGCLTQDDVIRHNFANDPECWKAFLVAIRQCSECGYKEILYPLLGLIINLSTIISPVIQEHAVSLCGCCLGLLRDDDGGVITRATGVLSTVLPQSTEAVEHVIQGSVVQTMRRLLKGTGPTATKYAIKTLTVCTAASHLAREELVKSDKKLSIIRHLLGSSCDEMVSGNAALCLAHCLELEGAASSLLGTDIVLLLLRHAAGDAKRTAVQKNAAIALGKLCSSEPRHVNKLRELHGLEILHSLRAEKDDFQGYHTEQIKGMTVTKDQLMKKEHTIGRGTEAIPKENTLRHTAVAVTAKFSEAILFDTRPVPPYERTQITKDLAAISPSRERFVSRNGQNSLNSTRDNASVMRIPAGSEIPLITNYEKIVFSSTQAAFESMVNGTTEPGVHLSADAVKASLWLHTLLYNMNQRNTESITLTSADGGPGVPILPASHPHVIDNLAAQHNDNDDKQSQGKDEKGISNLSRNEYLFSTLPSVFQNDTAEDSLTAYIMTNLCLTCLKDRREVSTEKSVALPPLSPDSSSPSRDSLQLDFNQFITSLPSLQQQSFVQREKMLSKDKSHQNITMQSSVSVREKTVNNQTSFSKTVNHSQNTMNNSRIGSFLSDTVTVDTRPHAEMSSESQKDTKKQLGHTNPSETFVTVERPISTTAALYRSSKSLYTVKKRVKNGKQQVFGKEVSNSDTQSKLIYFSNNKDNASHRLTTKLNNGFIQKQPLDISSESVSNTPVITKAPHSSQKSDLPEGSDHSTKSHPTEKMNLIKAQSAITPFRPIRPNTSAVKNTDSQYLTGRTHSLNSVLSGQMPVKPSSHTEESILTLLPEDSSKKFASVTTVKHLTDKQDSQTFNTVNSIAEQASVDLSGKANIPVMEKTHTSTFTTNKAVVPLKLFLSEPRQDFDDKASTLTLTTLSTKFFSESLTMSRLLGSQSKITFDVSDDNHAAQTSQSFVKYNRDLIREPLIAHSLKLGDKNEQMLTVSTEDEDKENKDIQMIQQKQETRSDEKLGSRSEELFRSDKTESSKEEKIITTVIAINQNAERQEDKMKQHEAMTSREEDGGRQDKDPRQVEITDEEDARRRNMTDTNTENASKDGENITKDKETIAGKQSLSITKEGEEAERKVTANKKDIKQTTYVPVGPTTNLKVLNRDKGHSVTNLSSGHSLIKQLGVTEHKVIQPGEKNAEIVEMKNMPFSYKVTSNHRPVHSTLRSERPKVSKMASLFKESQHSHRPAVTKHEATSSLTKENALNKVVEATFSVTVIPKMDPKPFKVSTALHRSANKSAHSELNSISYMLSLINPHLVITTRSPSAQPHFTVNSSTLSVSIIYNISDHRNKFSASVSEADSLLQTMNEREQEKHTIPPHVFESGVKDHLTSNMIEEVNTSTSVSPASSQRMFNDSSTRPPTTAALSSEAHISNGQLQPHQQQPAPEISQSSSFDMTSGQPCSFKLSEKAAHSDALHAPADDNEQRSVQTLMASMSPFAKSDQFPLSSMSPLLNLLLFGGDSLPGTYGLMGLTKSASEKEILRANSNTEYANSQSDYAESLLETAEETNPTQKNNSVQPMVTSAVNHSDAITKQMAGNRDERNSFPFSAQTNGRSKHQPNKPDEFNSLSLIQTVKPGVNHNDEGNGTVKTALQNIQHLPQIKGDTETNTVTFAFETTHKILQTLNEEAVPVTDDFATLILDTNDQTGITAFVESDSLREIPKTQTNDVPNNSISDMEHHAAKATEKQHDPSKPRGSVSTLPVAQIHLGIDLKVPNMSMQQISDRIMNITSAFQITATKTNDYVSLAPIASISGLSMSTEAHESAMTTGENVQAVIEKSSQAAHTKHMVHSNSHIEPLSLREPPSAPTTGKHTPAVERKSTTETQSLEQPEHEISGQVIEQSRHASPNMIAMIRPINDPEMGIQASTLKAMHRAGVAHETTPNMVTDSVPPTGISPTEIINKTSCRTIGCATSDRTIKTTTETGEIDHTAQEKMYTTKAGSGGDHFNAVQTPVTKPENDSCGTGCPVPGKTTTQATNLDSTALSPVTSKFDHATVDETLTDKPKSMTDGPPTKTWRLLVETDHLARHGTPEQAEFVEKTTQRNSHSETSVTQEAIATEVTLSEPEATTAQTTEKTTEHTLFTEKNTKTQLNRGAAPAEIFEAQNANRVTEVSEDLCGSGNYTAEMSLNLGRGVEPGDAVPAMGNLIVVINLKTNNSQINLEVTSCCLSPTIQPDLTSSTCCLFSRLAAEPAGIRLLPSALSTSASFTISLFQMINYSVVYLHCDLSVCLRNHSDCERQCLQQRSAFPLEGPEAIVTNLRNRISFGPMLKEVKNSTLPEEIDLSELDLVLVIVSLAVGSFLVTVTLLLVWLAYHRRAIWLLHSAAPPRACCGCLHRGGIAQFSIQMECGSVLELERKDKKVYSVLGRLKAMQFSNFKKDDFEADWIKVAECRFGQVYQVKLKLWREKCALKSFDTTCANNFYRRIIDEAANIAAVKFKYIVSIYGLCSDATAMVMEYMSNGSLNNLLASHTLMWPKKFQMIHEASMGMNFLHSMQPPLLHLNLKMSNILLDDHLHVKISDFGLIHWEEGMNKKLFMEHLTARGNISYIPPETFTQCPDPPGTTFDVYSFGIVMWEILTQQKPYAGCSMTTVLLQVSHGKRPGMEMFPERKPHECDQMISIMKQCWDQDPKKRPQFLDTVRKTEALSEVLQIPGPIHCYGNGDNEKKSDYSCVVSPVCKISLPEIPDLPSADQHSKDGILAFLSKKDFSSFRQSVKREHIYTHFSGKKNLLHFTVASGDAESVEHVMSLGAEVNCTTARGYTPLVIAVLHRLHDIISLLLEHGADTTQGDEDQWTALHFAAQNGDDRTVRLLLDKGAVADAHEKSGWMPLHLACQNGHETVVRLLLSRLSGEAVGEREEARGRTPLHVASAYGHLNIAKLLLSHGADPNATDHSLATALHLSAEEGHNRVVRQLVKSGANTDSADDRGYTPLHMAALKGHTGICRQLLSNGGSQDSKTLQGWTPMHLAALKGHETTVVQLEHQGCCVNARGENGWTALHLACHQSEAEVVAKLLAAKADPNVTEDSEGWTPLHVACSNVSFPSVLHLISHHADVNAVNSGKVTPLHLAAQHGCAPIVKALLLNGADKTLLDSSGSTALKVAHRVFPGTTRD</sequence>
<feature type="repeat" description="ANK" evidence="1">
    <location>
        <begin position="3376"/>
        <end position="3408"/>
    </location>
</feature>
<dbReference type="PANTHER" id="PTHR46540">
    <property type="entry name" value="TETRATRICOPEPTIDE REPEAT PROTEIN 12"/>
    <property type="match status" value="1"/>
</dbReference>
<dbReference type="PROSITE" id="PS50293">
    <property type="entry name" value="TPR_REGION"/>
    <property type="match status" value="1"/>
</dbReference>
<evidence type="ECO:0000313" key="6">
    <source>
        <dbReference type="EMBL" id="CAK6968131.1"/>
    </source>
</evidence>
<dbReference type="EMBL" id="CAWUFR010000114">
    <property type="protein sequence ID" value="CAK6968131.1"/>
    <property type="molecule type" value="Genomic_DNA"/>
</dbReference>
<comment type="caution">
    <text evidence="6">The sequence shown here is derived from an EMBL/GenBank/DDBJ whole genome shotgun (WGS) entry which is preliminary data.</text>
</comment>
<feature type="region of interest" description="Disordered" evidence="3">
    <location>
        <begin position="2021"/>
        <end position="2048"/>
    </location>
</feature>
<evidence type="ECO:0000259" key="5">
    <source>
        <dbReference type="PROSITE" id="PS50011"/>
    </source>
</evidence>
<dbReference type="PRINTS" id="PR01415">
    <property type="entry name" value="ANKYRIN"/>
</dbReference>
<dbReference type="InterPro" id="IPR043195">
    <property type="entry name" value="TTC12"/>
</dbReference>
<dbReference type="InterPro" id="IPR011990">
    <property type="entry name" value="TPR-like_helical_dom_sf"/>
</dbReference>
<dbReference type="Pfam" id="PF13181">
    <property type="entry name" value="TPR_8"/>
    <property type="match status" value="2"/>
</dbReference>
<feature type="transmembrane region" description="Helical" evidence="4">
    <location>
        <begin position="2771"/>
        <end position="2796"/>
    </location>
</feature>
<dbReference type="InterPro" id="IPR036770">
    <property type="entry name" value="Ankyrin_rpt-contain_sf"/>
</dbReference>
<dbReference type="Gene3D" id="1.25.40.10">
    <property type="entry name" value="Tetratricopeptide repeat domain"/>
    <property type="match status" value="1"/>
</dbReference>
<feature type="repeat" description="ANK" evidence="1">
    <location>
        <begin position="3343"/>
        <end position="3375"/>
    </location>
</feature>
<dbReference type="GO" id="GO:0005737">
    <property type="term" value="C:cytoplasm"/>
    <property type="evidence" value="ECO:0007669"/>
    <property type="project" value="TreeGrafter"/>
</dbReference>